<comment type="caution">
    <text evidence="1">The sequence shown here is derived from an EMBL/GenBank/DDBJ whole genome shotgun (WGS) entry which is preliminary data.</text>
</comment>
<reference evidence="2" key="1">
    <citation type="submission" date="2022-10" db="EMBL/GenBank/DDBJ databases">
        <title>Genome assembly of Pristionchus species.</title>
        <authorList>
            <person name="Yoshida K."/>
            <person name="Sommer R.J."/>
        </authorList>
    </citation>
    <scope>NUCLEOTIDE SEQUENCE [LARGE SCALE GENOMIC DNA]</scope>
    <source>
        <strain evidence="2">RS5460</strain>
    </source>
</reference>
<proteinExistence type="predicted"/>
<sequence>QHPRVRYKCAHALKIIATTEYGRLTATSLNLVFVSLSRLLSDPIPRVAARAAYKIRETLCHFYMNRKWRHSCFESGR</sequence>
<organism evidence="1 2">
    <name type="scientific">Pristionchus mayeri</name>
    <dbReference type="NCBI Taxonomy" id="1317129"/>
    <lineage>
        <taxon>Eukaryota</taxon>
        <taxon>Metazoa</taxon>
        <taxon>Ecdysozoa</taxon>
        <taxon>Nematoda</taxon>
        <taxon>Chromadorea</taxon>
        <taxon>Rhabditida</taxon>
        <taxon>Rhabditina</taxon>
        <taxon>Diplogasteromorpha</taxon>
        <taxon>Diplogasteroidea</taxon>
        <taxon>Neodiplogasteridae</taxon>
        <taxon>Pristionchus</taxon>
    </lineage>
</organism>
<accession>A0AAN4ZCI0</accession>
<feature type="non-terminal residue" evidence="1">
    <location>
        <position position="1"/>
    </location>
</feature>
<protein>
    <submittedName>
        <fullName evidence="1">Uncharacterized protein</fullName>
    </submittedName>
</protein>
<dbReference type="AlphaFoldDB" id="A0AAN4ZCI0"/>
<dbReference type="EMBL" id="BTRK01000002">
    <property type="protein sequence ID" value="GMR35983.1"/>
    <property type="molecule type" value="Genomic_DNA"/>
</dbReference>
<evidence type="ECO:0000313" key="2">
    <source>
        <dbReference type="Proteomes" id="UP001328107"/>
    </source>
</evidence>
<evidence type="ECO:0000313" key="1">
    <source>
        <dbReference type="EMBL" id="GMR35983.1"/>
    </source>
</evidence>
<name>A0AAN4ZCI0_9BILA</name>
<gene>
    <name evidence="1" type="ORF">PMAYCL1PPCAC_06178</name>
</gene>
<dbReference type="Proteomes" id="UP001328107">
    <property type="component" value="Unassembled WGS sequence"/>
</dbReference>
<keyword evidence="2" id="KW-1185">Reference proteome</keyword>
<feature type="non-terminal residue" evidence="1">
    <location>
        <position position="77"/>
    </location>
</feature>